<gene>
    <name evidence="1" type="ORF">Pint_08420</name>
</gene>
<sequence length="101" mass="10971">MGKARKLEVFDLLRCKARASCSINRAGEGQEVNEKGQPIIRLTLLMRRGARSFKNATAVINIFANECARVEGCILKVAQSEDLSFCDQVCGSSPTALPGKL</sequence>
<proteinExistence type="predicted"/>
<comment type="caution">
    <text evidence="1">The sequence shown here is derived from an EMBL/GenBank/DDBJ whole genome shotgun (WGS) entry which is preliminary data.</text>
</comment>
<evidence type="ECO:0000313" key="2">
    <source>
        <dbReference type="Proteomes" id="UP001163603"/>
    </source>
</evidence>
<evidence type="ECO:0000313" key="1">
    <source>
        <dbReference type="EMBL" id="KAJ0024848.1"/>
    </source>
</evidence>
<accession>A0ACC0XVR3</accession>
<protein>
    <submittedName>
        <fullName evidence="1">Uncharacterized protein</fullName>
    </submittedName>
</protein>
<name>A0ACC0XVR3_9ROSI</name>
<dbReference type="EMBL" id="CM047745">
    <property type="protein sequence ID" value="KAJ0024848.1"/>
    <property type="molecule type" value="Genomic_DNA"/>
</dbReference>
<reference evidence="2" key="1">
    <citation type="journal article" date="2023" name="G3 (Bethesda)">
        <title>Genome assembly and association tests identify interacting loci associated with vigor, precocity, and sex in interspecific pistachio rootstocks.</title>
        <authorList>
            <person name="Palmer W."/>
            <person name="Jacygrad E."/>
            <person name="Sagayaradj S."/>
            <person name="Cavanaugh K."/>
            <person name="Han R."/>
            <person name="Bertier L."/>
            <person name="Beede B."/>
            <person name="Kafkas S."/>
            <person name="Golino D."/>
            <person name="Preece J."/>
            <person name="Michelmore R."/>
        </authorList>
    </citation>
    <scope>NUCLEOTIDE SEQUENCE [LARGE SCALE GENOMIC DNA]</scope>
</reference>
<dbReference type="Proteomes" id="UP001163603">
    <property type="component" value="Chromosome 10"/>
</dbReference>
<organism evidence="1 2">
    <name type="scientific">Pistacia integerrima</name>
    <dbReference type="NCBI Taxonomy" id="434235"/>
    <lineage>
        <taxon>Eukaryota</taxon>
        <taxon>Viridiplantae</taxon>
        <taxon>Streptophyta</taxon>
        <taxon>Embryophyta</taxon>
        <taxon>Tracheophyta</taxon>
        <taxon>Spermatophyta</taxon>
        <taxon>Magnoliopsida</taxon>
        <taxon>eudicotyledons</taxon>
        <taxon>Gunneridae</taxon>
        <taxon>Pentapetalae</taxon>
        <taxon>rosids</taxon>
        <taxon>malvids</taxon>
        <taxon>Sapindales</taxon>
        <taxon>Anacardiaceae</taxon>
        <taxon>Pistacia</taxon>
    </lineage>
</organism>
<keyword evidence="2" id="KW-1185">Reference proteome</keyword>